<accession>A0A1I4M6S9</accession>
<protein>
    <recommendedName>
        <fullName evidence="3">DUF5643 domain-containing protein</fullName>
    </recommendedName>
</protein>
<dbReference type="OrthoDB" id="2541898at2"/>
<evidence type="ECO:0008006" key="3">
    <source>
        <dbReference type="Google" id="ProtNLM"/>
    </source>
</evidence>
<dbReference type="Proteomes" id="UP000198565">
    <property type="component" value="Unassembled WGS sequence"/>
</dbReference>
<sequence>MIVHFTIHFFASSFDNPNSLHAINIATSHQEKKNLANIKAFIIIKVTIYLNHLYVTNKNSCVITLSSDNNTAEPFRLLGRPHIKYNGKNINFSTSLWHEKISDKKFTMIFKVYPNTKIPNNGSLEMVFNQVMNTKGNWEFKMPVKEVNNKVIKFNDVVKKDGDLELELHHIKWNAAEVSVNFKLKQNLSNRARENLAFNLIMDDGDSLETYTGVDSGISRINQKNNTVTTEYFYKFALPKKGTKKVTLSSHLDTEQDKSLKKSSKLLDPNNLPISLSQGEIGNLIITDVEYKEDKTFVTYEDQIKYPISQVYPGNNIWLENSSHKNVSSGYIVRNLLGNVKPIGLENTYLAEFPITKEGENPLRVAAWLYPYPKMLNNLEIKIPLDV</sequence>
<evidence type="ECO:0000313" key="2">
    <source>
        <dbReference type="Proteomes" id="UP000198565"/>
    </source>
</evidence>
<evidence type="ECO:0000313" key="1">
    <source>
        <dbReference type="EMBL" id="SFL98823.1"/>
    </source>
</evidence>
<dbReference type="AlphaFoldDB" id="A0A1I4M6S9"/>
<dbReference type="EMBL" id="FOTR01000006">
    <property type="protein sequence ID" value="SFL98823.1"/>
    <property type="molecule type" value="Genomic_DNA"/>
</dbReference>
<proteinExistence type="predicted"/>
<dbReference type="STRING" id="334253.SAMN04487943_10652"/>
<gene>
    <name evidence="1" type="ORF">SAMN04487943_10652</name>
</gene>
<dbReference type="RefSeq" id="WP_139220266.1">
    <property type="nucleotide sequence ID" value="NZ_FOTR01000006.1"/>
</dbReference>
<reference evidence="2" key="1">
    <citation type="submission" date="2016-10" db="EMBL/GenBank/DDBJ databases">
        <authorList>
            <person name="Varghese N."/>
            <person name="Submissions S."/>
        </authorList>
    </citation>
    <scope>NUCLEOTIDE SEQUENCE [LARGE SCALE GENOMIC DNA]</scope>
    <source>
        <strain evidence="2">CGMCC 1.4250</strain>
    </source>
</reference>
<dbReference type="Gene3D" id="2.60.40.1630">
    <property type="entry name" value="bacillus anthracis domain"/>
    <property type="match status" value="1"/>
</dbReference>
<name>A0A1I4M6S9_9BACI</name>
<keyword evidence="2" id="KW-1185">Reference proteome</keyword>
<organism evidence="1 2">
    <name type="scientific">Gracilibacillus orientalis</name>
    <dbReference type="NCBI Taxonomy" id="334253"/>
    <lineage>
        <taxon>Bacteria</taxon>
        <taxon>Bacillati</taxon>
        <taxon>Bacillota</taxon>
        <taxon>Bacilli</taxon>
        <taxon>Bacillales</taxon>
        <taxon>Bacillaceae</taxon>
        <taxon>Gracilibacillus</taxon>
    </lineage>
</organism>